<evidence type="ECO:0000256" key="1">
    <source>
        <dbReference type="ARBA" id="ARBA00004478"/>
    </source>
</evidence>
<keyword evidence="7" id="KW-0934">Plastid</keyword>
<dbReference type="PANTHER" id="PTHR33510:SF9">
    <property type="entry name" value="HIT-TYPE ZINC FINGER FAMILY PROTEIN-RELATED"/>
    <property type="match status" value="1"/>
</dbReference>
<keyword evidence="7" id="KW-0150">Chloroplast</keyword>
<proteinExistence type="inferred from homology"/>
<evidence type="ECO:0000256" key="3">
    <source>
        <dbReference type="ARBA" id="ARBA00022692"/>
    </source>
</evidence>
<dbReference type="SUPFAM" id="SSF51735">
    <property type="entry name" value="NAD(P)-binding Rossmann-fold domains"/>
    <property type="match status" value="1"/>
</dbReference>
<name>A0A540MBR0_MALBA</name>
<comment type="similarity">
    <text evidence="2 7">Belongs to the Tic20 family.</text>
</comment>
<dbReference type="InterPro" id="IPR005691">
    <property type="entry name" value="Tic20"/>
</dbReference>
<comment type="function">
    <text evidence="7">Involved in protein precursor import into chloroplasts.</text>
</comment>
<dbReference type="InterPro" id="IPR036291">
    <property type="entry name" value="NAD(P)-bd_dom_sf"/>
</dbReference>
<dbReference type="GO" id="GO:0009706">
    <property type="term" value="C:chloroplast inner membrane"/>
    <property type="evidence" value="ECO:0007669"/>
    <property type="project" value="UniProtKB-SubCell"/>
</dbReference>
<evidence type="ECO:0000256" key="2">
    <source>
        <dbReference type="ARBA" id="ARBA00009596"/>
    </source>
</evidence>
<evidence type="ECO:0000256" key="4">
    <source>
        <dbReference type="ARBA" id="ARBA00022780"/>
    </source>
</evidence>
<feature type="transmembrane region" description="Helical" evidence="7">
    <location>
        <begin position="418"/>
        <end position="436"/>
    </location>
</feature>
<evidence type="ECO:0000256" key="6">
    <source>
        <dbReference type="ARBA" id="ARBA00023136"/>
    </source>
</evidence>
<sequence length="461" mass="52330">MELLLLGVYGDTGGAWVDEDYIPNPTSESGRLRLAAEEGWFNFGQSLGISTQVFRLGGIYGPGRSAVNTIVKQGALSESQRMRGHRQFTSRVSVDDICQAIMASICTPSSRRVYNIVDDDPAPREEVFEYARDLVEKKWPGWIKQPSEQRESSEPVVKKRGLRGEKRVSNARMKKELGVRLLHPSYRSGLQSIIDQMESPFQRGKLNSSVNFGVCKPSVSGGPVLSCASRFRTKAAAFPCLSSWRAQQEVMPLLNPCAASSPFFSGDHSSLLRTIPALKSRCKSRMAPQASKDVPYSFRFPPMTKKPKWWWRTLACLPYLMPLHETWMYAETAYHLHPFLEDFEFLTYPFLGAIGRLPSWFLMAYFFVAYLGVVRRKEWPHFFRFHVVMGMLLEIALQVIGTVSRWMPLAVYWGKVGMHFWTAIAFAYLFTVLEAIRCALAGMYADIPFVCDAAYIQIPYD</sequence>
<keyword evidence="3 7" id="KW-0812">Transmembrane</keyword>
<evidence type="ECO:0000256" key="5">
    <source>
        <dbReference type="ARBA" id="ARBA00022989"/>
    </source>
</evidence>
<evidence type="ECO:0000313" key="9">
    <source>
        <dbReference type="Proteomes" id="UP000315295"/>
    </source>
</evidence>
<dbReference type="EMBL" id="VIEB01000299">
    <property type="protein sequence ID" value="TQD96128.1"/>
    <property type="molecule type" value="Genomic_DNA"/>
</dbReference>
<feature type="transmembrane region" description="Helical" evidence="7">
    <location>
        <begin position="350"/>
        <end position="373"/>
    </location>
</feature>
<keyword evidence="4" id="KW-1001">Plastid inner membrane</keyword>
<keyword evidence="9" id="KW-1185">Reference proteome</keyword>
<comment type="subcellular location">
    <subcellularLocation>
        <location evidence="1">Plastid</location>
        <location evidence="1">Chloroplast inner membrane</location>
        <topology evidence="1">Multi-pass membrane protein</topology>
    </subcellularLocation>
    <subcellularLocation>
        <location evidence="7">Plastid</location>
        <location evidence="7">Chloroplast membrane</location>
        <topology evidence="7">Multi-pass membrane protein</topology>
    </subcellularLocation>
</comment>
<gene>
    <name evidence="8" type="ORF">C1H46_018271</name>
</gene>
<reference evidence="8 9" key="1">
    <citation type="journal article" date="2019" name="G3 (Bethesda)">
        <title>Sequencing of a Wild Apple (Malus baccata) Genome Unravels the Differences Between Cultivated and Wild Apple Species Regarding Disease Resistance and Cold Tolerance.</title>
        <authorList>
            <person name="Chen X."/>
        </authorList>
    </citation>
    <scope>NUCLEOTIDE SEQUENCE [LARGE SCALE GENOMIC DNA]</scope>
    <source>
        <strain evidence="9">cv. Shandingzi</strain>
        <tissue evidence="8">Leaves</tissue>
    </source>
</reference>
<dbReference type="PANTHER" id="PTHR33510">
    <property type="entry name" value="PROTEIN TIC 20-II, CHLOROPLASTIC"/>
    <property type="match status" value="1"/>
</dbReference>
<dbReference type="Pfam" id="PF16166">
    <property type="entry name" value="TIC20"/>
    <property type="match status" value="1"/>
</dbReference>
<dbReference type="Proteomes" id="UP000315295">
    <property type="component" value="Unassembled WGS sequence"/>
</dbReference>
<keyword evidence="6 7" id="KW-0472">Membrane</keyword>
<comment type="caution">
    <text evidence="8">The sequence shown here is derived from an EMBL/GenBank/DDBJ whole genome shotgun (WGS) entry which is preliminary data.</text>
</comment>
<dbReference type="STRING" id="106549.A0A540MBR0"/>
<dbReference type="Gene3D" id="3.40.50.720">
    <property type="entry name" value="NAD(P)-binding Rossmann-like Domain"/>
    <property type="match status" value="1"/>
</dbReference>
<dbReference type="AlphaFoldDB" id="A0A540MBR0"/>
<comment type="caution">
    <text evidence="7">Lacks conserved residue(s) required for the propagation of feature annotation.</text>
</comment>
<accession>A0A540MBR0</accession>
<evidence type="ECO:0000313" key="8">
    <source>
        <dbReference type="EMBL" id="TQD96128.1"/>
    </source>
</evidence>
<dbReference type="NCBIfam" id="TIGR00994">
    <property type="entry name" value="3a0901s05TIC20"/>
    <property type="match status" value="1"/>
</dbReference>
<organism evidence="8 9">
    <name type="scientific">Malus baccata</name>
    <name type="common">Siberian crab apple</name>
    <name type="synonym">Pyrus baccata</name>
    <dbReference type="NCBI Taxonomy" id="106549"/>
    <lineage>
        <taxon>Eukaryota</taxon>
        <taxon>Viridiplantae</taxon>
        <taxon>Streptophyta</taxon>
        <taxon>Embryophyta</taxon>
        <taxon>Tracheophyta</taxon>
        <taxon>Spermatophyta</taxon>
        <taxon>Magnoliopsida</taxon>
        <taxon>eudicotyledons</taxon>
        <taxon>Gunneridae</taxon>
        <taxon>Pentapetalae</taxon>
        <taxon>rosids</taxon>
        <taxon>fabids</taxon>
        <taxon>Rosales</taxon>
        <taxon>Rosaceae</taxon>
        <taxon>Amygdaloideae</taxon>
        <taxon>Maleae</taxon>
        <taxon>Malus</taxon>
    </lineage>
</organism>
<feature type="transmembrane region" description="Helical" evidence="7">
    <location>
        <begin position="385"/>
        <end position="406"/>
    </location>
</feature>
<keyword evidence="5 7" id="KW-1133">Transmembrane helix</keyword>
<evidence type="ECO:0000256" key="7">
    <source>
        <dbReference type="RuleBase" id="RU367003"/>
    </source>
</evidence>
<protein>
    <recommendedName>
        <fullName evidence="7">Protein TIC 20</fullName>
    </recommendedName>
</protein>